<accession>X6N145</accession>
<dbReference type="SUPFAM" id="SSF47923">
    <property type="entry name" value="Ypt/Rab-GAP domain of gyp1p"/>
    <property type="match status" value="1"/>
</dbReference>
<gene>
    <name evidence="2" type="ORF">RFI_17233</name>
</gene>
<dbReference type="Gene3D" id="1.10.10.750">
    <property type="entry name" value="Ypt/Rab-GAP domain of gyp1p, domain 1"/>
    <property type="match status" value="1"/>
</dbReference>
<feature type="compositionally biased region" description="Low complexity" evidence="1">
    <location>
        <begin position="133"/>
        <end position="152"/>
    </location>
</feature>
<feature type="compositionally biased region" description="Low complexity" evidence="1">
    <location>
        <begin position="112"/>
        <end position="124"/>
    </location>
</feature>
<evidence type="ECO:0008006" key="4">
    <source>
        <dbReference type="Google" id="ProtNLM"/>
    </source>
</evidence>
<dbReference type="PANTHER" id="PTHR47219">
    <property type="entry name" value="RAB GTPASE-ACTIVATING PROTEIN 1-LIKE"/>
    <property type="match status" value="1"/>
</dbReference>
<evidence type="ECO:0000256" key="1">
    <source>
        <dbReference type="SAM" id="MobiDB-lite"/>
    </source>
</evidence>
<dbReference type="GO" id="GO:0005096">
    <property type="term" value="F:GTPase activator activity"/>
    <property type="evidence" value="ECO:0007669"/>
    <property type="project" value="TreeGrafter"/>
</dbReference>
<feature type="compositionally biased region" description="Basic and acidic residues" evidence="1">
    <location>
        <begin position="192"/>
        <end position="205"/>
    </location>
</feature>
<organism evidence="2 3">
    <name type="scientific">Reticulomyxa filosa</name>
    <dbReference type="NCBI Taxonomy" id="46433"/>
    <lineage>
        <taxon>Eukaryota</taxon>
        <taxon>Sar</taxon>
        <taxon>Rhizaria</taxon>
        <taxon>Retaria</taxon>
        <taxon>Foraminifera</taxon>
        <taxon>Monothalamids</taxon>
        <taxon>Reticulomyxidae</taxon>
        <taxon>Reticulomyxa</taxon>
    </lineage>
</organism>
<protein>
    <recommendedName>
        <fullName evidence="4">Rab-GAP TBC domain-containing protein</fullName>
    </recommendedName>
</protein>
<evidence type="ECO:0000313" key="2">
    <source>
        <dbReference type="EMBL" id="ETO19985.1"/>
    </source>
</evidence>
<feature type="region of interest" description="Disordered" evidence="1">
    <location>
        <begin position="109"/>
        <end position="205"/>
    </location>
</feature>
<dbReference type="PANTHER" id="PTHR47219:SF9">
    <property type="entry name" value="GTPASE ACTIVATING PROTEIN AND CENTROSOME-ASSOCIATED, ISOFORM B"/>
    <property type="match status" value="1"/>
</dbReference>
<comment type="caution">
    <text evidence="2">The sequence shown here is derived from an EMBL/GenBank/DDBJ whole genome shotgun (WGS) entry which is preliminary data.</text>
</comment>
<dbReference type="EMBL" id="ASPP01013073">
    <property type="protein sequence ID" value="ETO19985.1"/>
    <property type="molecule type" value="Genomic_DNA"/>
</dbReference>
<keyword evidence="3" id="KW-1185">Reference proteome</keyword>
<dbReference type="AlphaFoldDB" id="X6N145"/>
<evidence type="ECO:0000313" key="3">
    <source>
        <dbReference type="Proteomes" id="UP000023152"/>
    </source>
</evidence>
<sequence>MLFPKKQKQTTSGGDIEALEAQIKQWDSVKSNRKLKLRIRKGIPQAMRGHVWQNLCGARERQLEKYKESKSTRFYHNLVEMSESPYHDQIWKDIYRTYRKQVRFGMVGLAKSQSQPSSQSQSQSRVDSPTQTKGSKNANSNSNGNDNNSNDSNSEHKQSVMRESSIQNVATLTTSKASKSQPLASPKQGTPKKQEEDEKTGETTFHRDVIQDSNKIVTFSDLEKNPTDAQKQLYNVLKENLKKKKKKKIQFKMTRITLQQIINKK</sequence>
<dbReference type="OrthoDB" id="295078at2759"/>
<dbReference type="InterPro" id="IPR050302">
    <property type="entry name" value="Rab_GAP_TBC_domain"/>
</dbReference>
<name>X6N145_RETFI</name>
<reference evidence="2 3" key="1">
    <citation type="journal article" date="2013" name="Curr. Biol.">
        <title>The Genome of the Foraminiferan Reticulomyxa filosa.</title>
        <authorList>
            <person name="Glockner G."/>
            <person name="Hulsmann N."/>
            <person name="Schleicher M."/>
            <person name="Noegel A.A."/>
            <person name="Eichinger L."/>
            <person name="Gallinger C."/>
            <person name="Pawlowski J."/>
            <person name="Sierra R."/>
            <person name="Euteneuer U."/>
            <person name="Pillet L."/>
            <person name="Moustafa A."/>
            <person name="Platzer M."/>
            <person name="Groth M."/>
            <person name="Szafranski K."/>
            <person name="Schliwa M."/>
        </authorList>
    </citation>
    <scope>NUCLEOTIDE SEQUENCE [LARGE SCALE GENOMIC DNA]</scope>
</reference>
<dbReference type="Proteomes" id="UP000023152">
    <property type="component" value="Unassembled WGS sequence"/>
</dbReference>
<feature type="compositionally biased region" description="Polar residues" evidence="1">
    <location>
        <begin position="161"/>
        <end position="183"/>
    </location>
</feature>
<dbReference type="InterPro" id="IPR035969">
    <property type="entry name" value="Rab-GAP_TBC_sf"/>
</dbReference>
<dbReference type="GO" id="GO:0031267">
    <property type="term" value="F:small GTPase binding"/>
    <property type="evidence" value="ECO:0007669"/>
    <property type="project" value="TreeGrafter"/>
</dbReference>
<proteinExistence type="predicted"/>